<evidence type="ECO:0000313" key="3">
    <source>
        <dbReference type="Proteomes" id="UP000595362"/>
    </source>
</evidence>
<protein>
    <submittedName>
        <fullName evidence="2">DUF2065 domain-containing protein</fullName>
    </submittedName>
</protein>
<name>A0A7T5R3C1_9BACT</name>
<gene>
    <name evidence="2" type="ORF">HYS17_02875</name>
</gene>
<accession>A0A7T5R3C1</accession>
<organism evidence="2 3">
    <name type="scientific">Micavibrio aeruginosavorus</name>
    <dbReference type="NCBI Taxonomy" id="349221"/>
    <lineage>
        <taxon>Bacteria</taxon>
        <taxon>Pseudomonadati</taxon>
        <taxon>Bdellovibrionota</taxon>
        <taxon>Bdellovibrionia</taxon>
        <taxon>Bdellovibrionales</taxon>
        <taxon>Pseudobdellovibrionaceae</taxon>
        <taxon>Micavibrio</taxon>
    </lineage>
</organism>
<dbReference type="Pfam" id="PF09838">
    <property type="entry name" value="DUF2065"/>
    <property type="match status" value="1"/>
</dbReference>
<sequence>MSAPFLHYLLVAIAIILVLEGLLYGLFTDSVRRMLVVALSLPPARLRAFGLGMAALGFLLLLIVPKL</sequence>
<proteinExistence type="predicted"/>
<feature type="transmembrane region" description="Helical" evidence="1">
    <location>
        <begin position="6"/>
        <end position="27"/>
    </location>
</feature>
<keyword evidence="1" id="KW-1133">Transmembrane helix</keyword>
<evidence type="ECO:0000256" key="1">
    <source>
        <dbReference type="SAM" id="Phobius"/>
    </source>
</evidence>
<feature type="transmembrane region" description="Helical" evidence="1">
    <location>
        <begin position="48"/>
        <end position="65"/>
    </location>
</feature>
<evidence type="ECO:0000313" key="2">
    <source>
        <dbReference type="EMBL" id="QQG36735.1"/>
    </source>
</evidence>
<keyword evidence="1" id="KW-0812">Transmembrane</keyword>
<dbReference type="InterPro" id="IPR019201">
    <property type="entry name" value="DUF2065"/>
</dbReference>
<keyword evidence="1" id="KW-0472">Membrane</keyword>
<dbReference type="Proteomes" id="UP000595362">
    <property type="component" value="Chromosome"/>
</dbReference>
<dbReference type="EMBL" id="CP066681">
    <property type="protein sequence ID" value="QQG36735.1"/>
    <property type="molecule type" value="Genomic_DNA"/>
</dbReference>
<dbReference type="AlphaFoldDB" id="A0A7T5R3C1"/>
<reference evidence="2 3" key="1">
    <citation type="submission" date="2020-07" db="EMBL/GenBank/DDBJ databases">
        <title>Huge and variable diversity of episymbiotic CPR bacteria and DPANN archaea in groundwater ecosystems.</title>
        <authorList>
            <person name="He C.Y."/>
            <person name="Keren R."/>
            <person name="Whittaker M."/>
            <person name="Farag I.F."/>
            <person name="Doudna J."/>
            <person name="Cate J.H.D."/>
            <person name="Banfield J.F."/>
        </authorList>
    </citation>
    <scope>NUCLEOTIDE SEQUENCE [LARGE SCALE GENOMIC DNA]</scope>
    <source>
        <strain evidence="2">NC_groundwater_70_Ag_B-0.1um_54_66</strain>
    </source>
</reference>